<feature type="domain" description="Zinc finger protein 750-like zinc finger" evidence="2">
    <location>
        <begin position="58"/>
        <end position="108"/>
    </location>
</feature>
<name>A0AAV7M1I7_PLEWA</name>
<evidence type="ECO:0000313" key="3">
    <source>
        <dbReference type="EMBL" id="KAJ1097301.1"/>
    </source>
</evidence>
<proteinExistence type="predicted"/>
<dbReference type="PANTHER" id="PTHR14678">
    <property type="entry name" value="PROLINE-RICH PROTEIN 35-RELATED"/>
    <property type="match status" value="1"/>
</dbReference>
<accession>A0AAV7M1I7</accession>
<dbReference type="PANTHER" id="PTHR14678:SF2">
    <property type="entry name" value="PROLINE-RICH PROTEIN 35"/>
    <property type="match status" value="1"/>
</dbReference>
<feature type="region of interest" description="Disordered" evidence="1">
    <location>
        <begin position="695"/>
        <end position="769"/>
    </location>
</feature>
<reference evidence="3" key="1">
    <citation type="journal article" date="2022" name="bioRxiv">
        <title>Sequencing and chromosome-scale assembly of the giantPleurodeles waltlgenome.</title>
        <authorList>
            <person name="Brown T."/>
            <person name="Elewa A."/>
            <person name="Iarovenko S."/>
            <person name="Subramanian E."/>
            <person name="Araus A.J."/>
            <person name="Petzold A."/>
            <person name="Susuki M."/>
            <person name="Suzuki K.-i.T."/>
            <person name="Hayashi T."/>
            <person name="Toyoda A."/>
            <person name="Oliveira C."/>
            <person name="Osipova E."/>
            <person name="Leigh N.D."/>
            <person name="Simon A."/>
            <person name="Yun M.H."/>
        </authorList>
    </citation>
    <scope>NUCLEOTIDE SEQUENCE</scope>
    <source>
        <strain evidence="3">20211129_DDA</strain>
        <tissue evidence="3">Liver</tissue>
    </source>
</reference>
<feature type="compositionally biased region" description="Acidic residues" evidence="1">
    <location>
        <begin position="755"/>
        <end position="769"/>
    </location>
</feature>
<dbReference type="EMBL" id="JANPWB010000014">
    <property type="protein sequence ID" value="KAJ1097301.1"/>
    <property type="molecule type" value="Genomic_DNA"/>
</dbReference>
<dbReference type="AlphaFoldDB" id="A0AAV7M1I7"/>
<gene>
    <name evidence="3" type="ORF">NDU88_002426</name>
</gene>
<dbReference type="InterPro" id="IPR039064">
    <property type="entry name" value="ZNF750_Znf"/>
</dbReference>
<evidence type="ECO:0000256" key="1">
    <source>
        <dbReference type="SAM" id="MobiDB-lite"/>
    </source>
</evidence>
<feature type="compositionally biased region" description="Basic and acidic residues" evidence="1">
    <location>
        <begin position="695"/>
        <end position="708"/>
    </location>
</feature>
<dbReference type="Proteomes" id="UP001066276">
    <property type="component" value="Chromosome 10"/>
</dbReference>
<dbReference type="InterPro" id="IPR039363">
    <property type="entry name" value="ZNF750"/>
</dbReference>
<keyword evidence="4" id="KW-1185">Reference proteome</keyword>
<protein>
    <recommendedName>
        <fullName evidence="2">Zinc finger protein 750-like zinc finger domain-containing protein</fullName>
    </recommendedName>
</protein>
<feature type="region of interest" description="Disordered" evidence="1">
    <location>
        <begin position="263"/>
        <end position="282"/>
    </location>
</feature>
<evidence type="ECO:0000259" key="2">
    <source>
        <dbReference type="Pfam" id="PF15269"/>
    </source>
</evidence>
<feature type="region of interest" description="Disordered" evidence="1">
    <location>
        <begin position="136"/>
        <end position="196"/>
    </location>
</feature>
<organism evidence="3 4">
    <name type="scientific">Pleurodeles waltl</name>
    <name type="common">Iberian ribbed newt</name>
    <dbReference type="NCBI Taxonomy" id="8319"/>
    <lineage>
        <taxon>Eukaryota</taxon>
        <taxon>Metazoa</taxon>
        <taxon>Chordata</taxon>
        <taxon>Craniata</taxon>
        <taxon>Vertebrata</taxon>
        <taxon>Euteleostomi</taxon>
        <taxon>Amphibia</taxon>
        <taxon>Batrachia</taxon>
        <taxon>Caudata</taxon>
        <taxon>Salamandroidea</taxon>
        <taxon>Salamandridae</taxon>
        <taxon>Pleurodelinae</taxon>
        <taxon>Pleurodeles</taxon>
    </lineage>
</organism>
<dbReference type="Pfam" id="PF15269">
    <property type="entry name" value="zf-C2H2_7"/>
    <property type="match status" value="1"/>
</dbReference>
<sequence>MAGHLPDRLNITKVVLYLVLQNNQLKFPEGGRLSTCHLTMSREDEGGCKLTSVYKHKERKPKKPHYIPRPWGKPYNYKCFQCPFTCMEKSHLYNHMKYSLCKNSLSLLIESDWPYKKGNLLHPELHLLHATEALRHRSHQSDESDIANSDAHPAEPTPGGGLEEGGKAETTTTDGPQDDQHHFEEEEEEEEEDEVAMMTNEMDQRQKKEEGQDVRSQGTPVEHNMGAVLLALKNKKSKTCKEVEPDFMITDVYSIKNKVNNGKESVAGEPETKSKDYKMPSNCHGTEDVLMEQWKLLNNGSKRTAEEVPPQSTEAKGMSCYPPSAYNDYHEGQGLNLSLLGINYPLSPNLFSYLAPTMANSLTSHPHLTQLPFLASTTQLMHPHSTHFQPIQSQERSTFLPRFYYPLLFEHSIGSCEGKMTAGKAEVQQQSGSPAAPSHIKLLGEARKEGLRKIPIVNNNIPWPASLRERQLPPDICHKASLAQEEEEKWPSNISKAKQTLNSLHQKAASVVYRNTMLGCRDGTNLPNRLRKSDVTMGTCLEMAGASNGSLKRKSSSGSGTDFLKDVIATENLRNSKFNYQTSLHAARQLSTTVEHHWPPEYIPSSGKIPVPEALSSRIAPSGQQEFKKKCLQDATETPGDVEAATQLIGDLSKTLGEYQEAEKKLSDLAKKDNPRQKELREQLVKIRRELQHVHQALEKSSKPHEGPLDLSVKKPSNGQEKSKHTRKEAFREPVGGSMNYKCRELTPNHSPESPTEDSDDEDTTFFPGDEDSQAIEMMIRMSRSESMRSTSEMQSGSVIKTEALPPELQHVMEPYYNRTTKCEADSSVLLTTDGRCSQPAQGPPQLLVHEEGTLAVRANQHPGPYTGVSVATEIICLHSPLTTD</sequence>
<evidence type="ECO:0000313" key="4">
    <source>
        <dbReference type="Proteomes" id="UP001066276"/>
    </source>
</evidence>
<comment type="caution">
    <text evidence="3">The sequence shown here is derived from an EMBL/GenBank/DDBJ whole genome shotgun (WGS) entry which is preliminary data.</text>
</comment>
<feature type="compositionally biased region" description="Acidic residues" evidence="1">
    <location>
        <begin position="185"/>
        <end position="195"/>
    </location>
</feature>